<name>A0AAX4JIQ9_9TREE</name>
<proteinExistence type="predicted"/>
<keyword evidence="3" id="KW-1185">Reference proteome</keyword>
<feature type="compositionally biased region" description="Basic and acidic residues" evidence="1">
    <location>
        <begin position="158"/>
        <end position="175"/>
    </location>
</feature>
<feature type="compositionally biased region" description="Polar residues" evidence="1">
    <location>
        <begin position="118"/>
        <end position="143"/>
    </location>
</feature>
<feature type="compositionally biased region" description="Polar residues" evidence="1">
    <location>
        <begin position="52"/>
        <end position="94"/>
    </location>
</feature>
<reference evidence="2 3" key="1">
    <citation type="submission" date="2024-01" db="EMBL/GenBank/DDBJ databases">
        <title>Comparative genomics of Cryptococcus and Kwoniella reveals pathogenesis evolution and contrasting modes of karyotype evolution via chromosome fusion or intercentromeric recombination.</title>
        <authorList>
            <person name="Coelho M.A."/>
            <person name="David-Palma M."/>
            <person name="Shea T."/>
            <person name="Bowers K."/>
            <person name="McGinley-Smith S."/>
            <person name="Mohammad A.W."/>
            <person name="Gnirke A."/>
            <person name="Yurkov A.M."/>
            <person name="Nowrousian M."/>
            <person name="Sun S."/>
            <person name="Cuomo C.A."/>
            <person name="Heitman J."/>
        </authorList>
    </citation>
    <scope>NUCLEOTIDE SEQUENCE [LARGE SCALE GENOMIC DNA]</scope>
    <source>
        <strain evidence="2 3">CBS 6074</strain>
    </source>
</reference>
<gene>
    <name evidence="2" type="ORF">L201_000177</name>
</gene>
<dbReference type="AlphaFoldDB" id="A0AAX4JIQ9"/>
<dbReference type="Proteomes" id="UP001355207">
    <property type="component" value="Chromosome 1"/>
</dbReference>
<evidence type="ECO:0000313" key="2">
    <source>
        <dbReference type="EMBL" id="WWC85315.1"/>
    </source>
</evidence>
<feature type="region of interest" description="Disordered" evidence="1">
    <location>
        <begin position="1"/>
        <end position="184"/>
    </location>
</feature>
<dbReference type="GeneID" id="91090849"/>
<protein>
    <recommendedName>
        <fullName evidence="4">Extracellular mutant protein 11 C-terminal domain-containing protein</fullName>
    </recommendedName>
</protein>
<evidence type="ECO:0000313" key="3">
    <source>
        <dbReference type="Proteomes" id="UP001355207"/>
    </source>
</evidence>
<evidence type="ECO:0000256" key="1">
    <source>
        <dbReference type="SAM" id="MobiDB-lite"/>
    </source>
</evidence>
<evidence type="ECO:0008006" key="4">
    <source>
        <dbReference type="Google" id="ProtNLM"/>
    </source>
</evidence>
<feature type="compositionally biased region" description="Polar residues" evidence="1">
    <location>
        <begin position="1"/>
        <end position="20"/>
    </location>
</feature>
<accession>A0AAX4JIQ9</accession>
<organism evidence="2 3">
    <name type="scientific">Kwoniella dendrophila CBS 6074</name>
    <dbReference type="NCBI Taxonomy" id="1295534"/>
    <lineage>
        <taxon>Eukaryota</taxon>
        <taxon>Fungi</taxon>
        <taxon>Dikarya</taxon>
        <taxon>Basidiomycota</taxon>
        <taxon>Agaricomycotina</taxon>
        <taxon>Tremellomycetes</taxon>
        <taxon>Tremellales</taxon>
        <taxon>Cryptococcaceae</taxon>
        <taxon>Kwoniella</taxon>
    </lineage>
</organism>
<sequence>MSYTNNLFAHASSGSPYHSSQYQRQGGIGGRRENHKTSPEVADIDEEDIDTRTSTNTHLNSNIPHTPSRNNMRQQFNTNHIPTQAHSAPVTPQSGRFLPPSHGPNGIERPSPSIALGGQNSKRLTRRVGTQSQAQFSNSSSPIVNDENDPSGRKKRKFVDQQKQEEEKEKEKEESFIDDDFDPMAPIHVFDSEAELENEWDKIQKDLVDFLNNFAKDTLSQAFENILQVNHLFTELNRKAQKELLDGVADIENEEAGHENARKIITDFSEEMKRAADLLSKFGGFSLLKDLSNKKQAPRATR</sequence>
<dbReference type="EMBL" id="CP144098">
    <property type="protein sequence ID" value="WWC85315.1"/>
    <property type="molecule type" value="Genomic_DNA"/>
</dbReference>
<dbReference type="RefSeq" id="XP_066072078.1">
    <property type="nucleotide sequence ID" value="XM_066215981.1"/>
</dbReference>